<dbReference type="EMBL" id="PUHP01000392">
    <property type="protein sequence ID" value="TQN70390.1"/>
    <property type="molecule type" value="Genomic_DNA"/>
</dbReference>
<comment type="caution">
    <text evidence="2">The sequence shown here is derived from an EMBL/GenBank/DDBJ whole genome shotgun (WGS) entry which is preliminary data.</text>
</comment>
<evidence type="ECO:0000313" key="2">
    <source>
        <dbReference type="EMBL" id="TQN70390.1"/>
    </source>
</evidence>
<organism evidence="2 3">
    <name type="scientific">Colletotrichum shisoi</name>
    <dbReference type="NCBI Taxonomy" id="2078593"/>
    <lineage>
        <taxon>Eukaryota</taxon>
        <taxon>Fungi</taxon>
        <taxon>Dikarya</taxon>
        <taxon>Ascomycota</taxon>
        <taxon>Pezizomycotina</taxon>
        <taxon>Sordariomycetes</taxon>
        <taxon>Hypocreomycetidae</taxon>
        <taxon>Glomerellales</taxon>
        <taxon>Glomerellaceae</taxon>
        <taxon>Colletotrichum</taxon>
        <taxon>Colletotrichum destructivum species complex</taxon>
    </lineage>
</organism>
<keyword evidence="3" id="KW-1185">Reference proteome</keyword>
<sequence length="134" mass="15067">MMAWCSLNSSTLQETNSYPAKSGCGCGCGCNESRFPDEGVSRHYQDTTNQHPFGYSSEHNCSSRPSQSVRQLPQYAADFSQPRKCPRGKTKLSMKRNAIMQAPSDNGFVNRPPLPRNSQPRGEHVCWREVSPRR</sequence>
<name>A0A5Q4BTK5_9PEZI</name>
<evidence type="ECO:0000256" key="1">
    <source>
        <dbReference type="SAM" id="MobiDB-lite"/>
    </source>
</evidence>
<proteinExistence type="predicted"/>
<evidence type="ECO:0000313" key="3">
    <source>
        <dbReference type="Proteomes" id="UP000326340"/>
    </source>
</evidence>
<protein>
    <submittedName>
        <fullName evidence="2">Uncharacterized protein</fullName>
    </submittedName>
</protein>
<feature type="compositionally biased region" description="Basic residues" evidence="1">
    <location>
        <begin position="84"/>
        <end position="94"/>
    </location>
</feature>
<dbReference type="AlphaFoldDB" id="A0A5Q4BTK5"/>
<accession>A0A5Q4BTK5</accession>
<gene>
    <name evidence="2" type="ORF">CSHISOI_05100</name>
</gene>
<feature type="compositionally biased region" description="Polar residues" evidence="1">
    <location>
        <begin position="46"/>
        <end position="71"/>
    </location>
</feature>
<feature type="compositionally biased region" description="Basic and acidic residues" evidence="1">
    <location>
        <begin position="121"/>
        <end position="134"/>
    </location>
</feature>
<feature type="region of interest" description="Disordered" evidence="1">
    <location>
        <begin position="39"/>
        <end position="134"/>
    </location>
</feature>
<dbReference type="Proteomes" id="UP000326340">
    <property type="component" value="Unassembled WGS sequence"/>
</dbReference>
<reference evidence="2 3" key="1">
    <citation type="journal article" date="2019" name="Sci. Rep.">
        <title>Colletotrichum shisoi sp. nov., an anthracnose pathogen of Perilla frutescens in Japan: molecular phylogenetic, morphological and genomic evidence.</title>
        <authorList>
            <person name="Gan P."/>
            <person name="Tsushima A."/>
            <person name="Hiroyama R."/>
            <person name="Narusaka M."/>
            <person name="Takano Y."/>
            <person name="Narusaka Y."/>
            <person name="Kawaradani M."/>
            <person name="Damm U."/>
            <person name="Shirasu K."/>
        </authorList>
    </citation>
    <scope>NUCLEOTIDE SEQUENCE [LARGE SCALE GENOMIC DNA]</scope>
    <source>
        <strain evidence="2 3">PG-2018a</strain>
    </source>
</reference>